<keyword evidence="5 7" id="KW-0949">S-adenosyl-L-methionine</keyword>
<dbReference type="AlphaFoldDB" id="A0A1H2W2A3"/>
<evidence type="ECO:0000256" key="5">
    <source>
        <dbReference type="ARBA" id="ARBA00022691"/>
    </source>
</evidence>
<feature type="binding site" evidence="7">
    <location>
        <position position="98"/>
    </location>
    <ligand>
        <name>S-adenosyl-L-methionine</name>
        <dbReference type="ChEBI" id="CHEBI:59789"/>
    </ligand>
</feature>
<dbReference type="EMBL" id="FNOP01000005">
    <property type="protein sequence ID" value="SDW74782.1"/>
    <property type="molecule type" value="Genomic_DNA"/>
</dbReference>
<dbReference type="InterPro" id="IPR003358">
    <property type="entry name" value="tRNA_(Gua-N-7)_MeTrfase_Trmb"/>
</dbReference>
<evidence type="ECO:0000256" key="6">
    <source>
        <dbReference type="ARBA" id="ARBA00022694"/>
    </source>
</evidence>
<keyword evidence="4 7" id="KW-0808">Transferase</keyword>
<accession>A0A1H2W2A3</accession>
<proteinExistence type="inferred from homology"/>
<comment type="similarity">
    <text evidence="7">Belongs to the class I-like SAM-binding methyltransferase superfamily. TrmB family.</text>
</comment>
<dbReference type="PANTHER" id="PTHR23417:SF14">
    <property type="entry name" value="PENTACOTRIPEPTIDE-REPEAT REGION OF PRORP DOMAIN-CONTAINING PROTEIN"/>
    <property type="match status" value="1"/>
</dbReference>
<feature type="binding site" evidence="7">
    <location>
        <begin position="193"/>
        <end position="196"/>
    </location>
    <ligand>
        <name>substrate</name>
    </ligand>
</feature>
<dbReference type="Gene3D" id="3.40.50.150">
    <property type="entry name" value="Vaccinia Virus protein VP39"/>
    <property type="match status" value="1"/>
</dbReference>
<evidence type="ECO:0000256" key="7">
    <source>
        <dbReference type="HAMAP-Rule" id="MF_01057"/>
    </source>
</evidence>
<dbReference type="GO" id="GO:0008176">
    <property type="term" value="F:tRNA (guanine(46)-N7)-methyltransferase activity"/>
    <property type="evidence" value="ECO:0007669"/>
    <property type="project" value="UniProtKB-UniRule"/>
</dbReference>
<dbReference type="PANTHER" id="PTHR23417">
    <property type="entry name" value="3-DEOXY-D-MANNO-OCTULOSONIC-ACID TRANSFERASE/TRNA GUANINE-N 7 - -METHYLTRANSFERASE"/>
    <property type="match status" value="1"/>
</dbReference>
<dbReference type="EC" id="2.1.1.33" evidence="7"/>
<keyword evidence="6 7" id="KW-0819">tRNA processing</keyword>
<feature type="binding site" evidence="7">
    <location>
        <position position="156"/>
    </location>
    <ligand>
        <name>substrate</name>
    </ligand>
</feature>
<evidence type="ECO:0000313" key="8">
    <source>
        <dbReference type="EMBL" id="SDW74782.1"/>
    </source>
</evidence>
<dbReference type="InterPro" id="IPR055361">
    <property type="entry name" value="tRNA_methyltr_TrmB_bact"/>
</dbReference>
<comment type="pathway">
    <text evidence="7">tRNA modification; N(7)-methylguanine-tRNA biosynthesis.</text>
</comment>
<comment type="caution">
    <text evidence="8">The sequence shown here is derived from an EMBL/GenBank/DDBJ whole genome shotgun (WGS) entry which is preliminary data.</text>
</comment>
<evidence type="ECO:0000256" key="1">
    <source>
        <dbReference type="ARBA" id="ARBA00000142"/>
    </source>
</evidence>
<feature type="binding site" evidence="7">
    <location>
        <position position="71"/>
    </location>
    <ligand>
        <name>S-adenosyl-L-methionine</name>
        <dbReference type="ChEBI" id="CHEBI:59789"/>
    </ligand>
</feature>
<evidence type="ECO:0000256" key="4">
    <source>
        <dbReference type="ARBA" id="ARBA00022679"/>
    </source>
</evidence>
<dbReference type="CDD" id="cd02440">
    <property type="entry name" value="AdoMet_MTases"/>
    <property type="match status" value="1"/>
</dbReference>
<protein>
    <recommendedName>
        <fullName evidence="7">tRNA (guanine-N(7)-)-methyltransferase</fullName>
        <ecNumber evidence="7">2.1.1.33</ecNumber>
    </recommendedName>
    <alternativeName>
        <fullName evidence="7">tRNA (guanine(46)-N(7))-methyltransferase</fullName>
    </alternativeName>
    <alternativeName>
        <fullName evidence="7">tRNA(m7G46)-methyltransferase</fullName>
    </alternativeName>
</protein>
<dbReference type="OMA" id="PDPQIKY"/>
<dbReference type="HAMAP" id="MF_01057">
    <property type="entry name" value="tRNA_methyltr_TrmB"/>
    <property type="match status" value="1"/>
</dbReference>
<feature type="binding site" evidence="7">
    <location>
        <position position="46"/>
    </location>
    <ligand>
        <name>S-adenosyl-L-methionine</name>
        <dbReference type="ChEBI" id="CHEBI:59789"/>
    </ligand>
</feature>
<evidence type="ECO:0000256" key="3">
    <source>
        <dbReference type="ARBA" id="ARBA00022603"/>
    </source>
</evidence>
<dbReference type="Pfam" id="PF02390">
    <property type="entry name" value="Methyltransf_4"/>
    <property type="match status" value="1"/>
</dbReference>
<dbReference type="NCBIfam" id="NF001080">
    <property type="entry name" value="PRK00121.2-2"/>
    <property type="match status" value="1"/>
</dbReference>
<comment type="catalytic activity">
    <reaction evidence="1 7">
        <text>guanosine(46) in tRNA + S-adenosyl-L-methionine = N(7)-methylguanosine(46) in tRNA + S-adenosyl-L-homocysteine</text>
        <dbReference type="Rhea" id="RHEA:42708"/>
        <dbReference type="Rhea" id="RHEA-COMP:10188"/>
        <dbReference type="Rhea" id="RHEA-COMP:10189"/>
        <dbReference type="ChEBI" id="CHEBI:57856"/>
        <dbReference type="ChEBI" id="CHEBI:59789"/>
        <dbReference type="ChEBI" id="CHEBI:74269"/>
        <dbReference type="ChEBI" id="CHEBI:74480"/>
        <dbReference type="EC" id="2.1.1.33"/>
    </reaction>
</comment>
<evidence type="ECO:0000313" key="9">
    <source>
        <dbReference type="Proteomes" id="UP000182379"/>
    </source>
</evidence>
<evidence type="ECO:0000256" key="2">
    <source>
        <dbReference type="ARBA" id="ARBA00003015"/>
    </source>
</evidence>
<name>A0A1H2W2A3_ACIFE</name>
<feature type="binding site" evidence="7">
    <location>
        <position position="124"/>
    </location>
    <ligand>
        <name>substrate</name>
    </ligand>
</feature>
<dbReference type="Proteomes" id="UP000182379">
    <property type="component" value="Unassembled WGS sequence"/>
</dbReference>
<dbReference type="InterPro" id="IPR029063">
    <property type="entry name" value="SAM-dependent_MTases_sf"/>
</dbReference>
<comment type="function">
    <text evidence="2 7">Catalyzes the formation of N(7)-methylguanine at position 46 (m7G46) in tRNA.</text>
</comment>
<sequence>MRLRKKPWIPQALEEYRGKELLEDGLEQYRGQWSQQVLGGRPVQLEIGCGKGQFLAAMSQLHPEIGYLGIETQRDVCYYGVKKIREGEIPNARILHADAAHLLDWFAPGEVDQIYLNFSDPWPKARHAKRRLTYRTFLAQYKEILKPGGHLRFKTDNDDLFAFSVEEFKEFGLEIVALSTDLHHTDILNEAQTEYEQKFSARGKNINFCEVAF</sequence>
<keyword evidence="3 7" id="KW-0489">Methyltransferase</keyword>
<feature type="binding site" evidence="7">
    <location>
        <position position="120"/>
    </location>
    <ligand>
        <name>S-adenosyl-L-methionine</name>
        <dbReference type="ChEBI" id="CHEBI:59789"/>
    </ligand>
</feature>
<comment type="caution">
    <text evidence="7">Lacks conserved residue(s) required for the propagation of feature annotation.</text>
</comment>
<gene>
    <name evidence="7" type="primary">trmB</name>
    <name evidence="8" type="ORF">SAMN05216495_10573</name>
</gene>
<dbReference type="PROSITE" id="PS51625">
    <property type="entry name" value="SAM_MT_TRMB"/>
    <property type="match status" value="1"/>
</dbReference>
<dbReference type="SUPFAM" id="SSF53335">
    <property type="entry name" value="S-adenosyl-L-methionine-dependent methyltransferases"/>
    <property type="match status" value="1"/>
</dbReference>
<dbReference type="NCBIfam" id="TIGR00091">
    <property type="entry name" value="tRNA (guanosine(46)-N7)-methyltransferase TrmB"/>
    <property type="match status" value="1"/>
</dbReference>
<dbReference type="GeneID" id="78333868"/>
<dbReference type="RefSeq" id="WP_012937517.1">
    <property type="nucleotide sequence ID" value="NZ_CATYPC010000015.1"/>
</dbReference>
<organism evidence="8 9">
    <name type="scientific">Acidaminococcus fermentans</name>
    <dbReference type="NCBI Taxonomy" id="905"/>
    <lineage>
        <taxon>Bacteria</taxon>
        <taxon>Bacillati</taxon>
        <taxon>Bacillota</taxon>
        <taxon>Negativicutes</taxon>
        <taxon>Acidaminococcales</taxon>
        <taxon>Acidaminococcaceae</taxon>
        <taxon>Acidaminococcus</taxon>
    </lineage>
</organism>
<dbReference type="GO" id="GO:0043527">
    <property type="term" value="C:tRNA methyltransferase complex"/>
    <property type="evidence" value="ECO:0007669"/>
    <property type="project" value="TreeGrafter"/>
</dbReference>
<reference evidence="8 9" key="1">
    <citation type="submission" date="2016-10" db="EMBL/GenBank/DDBJ databases">
        <authorList>
            <person name="Varghese N."/>
            <person name="Submissions S."/>
        </authorList>
    </citation>
    <scope>NUCLEOTIDE SEQUENCE [LARGE SCALE GENOMIC DNA]</scope>
    <source>
        <strain evidence="8 9">WCC6</strain>
    </source>
</reference>
<dbReference type="UniPathway" id="UPA00989"/>